<organism evidence="1 2">
    <name type="scientific">Vigna unguiculata</name>
    <name type="common">Cowpea</name>
    <dbReference type="NCBI Taxonomy" id="3917"/>
    <lineage>
        <taxon>Eukaryota</taxon>
        <taxon>Viridiplantae</taxon>
        <taxon>Streptophyta</taxon>
        <taxon>Embryophyta</taxon>
        <taxon>Tracheophyta</taxon>
        <taxon>Spermatophyta</taxon>
        <taxon>Magnoliopsida</taxon>
        <taxon>eudicotyledons</taxon>
        <taxon>Gunneridae</taxon>
        <taxon>Pentapetalae</taxon>
        <taxon>rosids</taxon>
        <taxon>fabids</taxon>
        <taxon>Fabales</taxon>
        <taxon>Fabaceae</taxon>
        <taxon>Papilionoideae</taxon>
        <taxon>50 kb inversion clade</taxon>
        <taxon>NPAAA clade</taxon>
        <taxon>indigoferoid/millettioid clade</taxon>
        <taxon>Phaseoleae</taxon>
        <taxon>Vigna</taxon>
    </lineage>
</organism>
<name>A0A4D6LG16_VIGUN</name>
<dbReference type="Proteomes" id="UP000501690">
    <property type="component" value="Linkage Group LG3"/>
</dbReference>
<protein>
    <submittedName>
        <fullName evidence="1">Uncharacterized protein</fullName>
    </submittedName>
</protein>
<accession>A0A4D6LG16</accession>
<evidence type="ECO:0000313" key="1">
    <source>
        <dbReference type="EMBL" id="QCD87433.1"/>
    </source>
</evidence>
<dbReference type="AlphaFoldDB" id="A0A4D6LG16"/>
<evidence type="ECO:0000313" key="2">
    <source>
        <dbReference type="Proteomes" id="UP000501690"/>
    </source>
</evidence>
<reference evidence="1 2" key="1">
    <citation type="submission" date="2019-04" db="EMBL/GenBank/DDBJ databases">
        <title>An improved genome assembly and genetic linkage map for asparagus bean, Vigna unguiculata ssp. sesquipedialis.</title>
        <authorList>
            <person name="Xia Q."/>
            <person name="Zhang R."/>
            <person name="Dong Y."/>
        </authorList>
    </citation>
    <scope>NUCLEOTIDE SEQUENCE [LARGE SCALE GENOMIC DNA]</scope>
    <source>
        <tissue evidence="1">Leaf</tissue>
    </source>
</reference>
<gene>
    <name evidence="1" type="ORF">DEO72_LG3g1969</name>
</gene>
<keyword evidence="2" id="KW-1185">Reference proteome</keyword>
<proteinExistence type="predicted"/>
<dbReference type="EMBL" id="CP039347">
    <property type="protein sequence ID" value="QCD87433.1"/>
    <property type="molecule type" value="Genomic_DNA"/>
</dbReference>
<sequence length="57" mass="6158">MEGSSQNKLRSLWVGCAKQVGERTGVNAVEVPISDTPGLVCSKLKRVIRAPIISYSK</sequence>